<protein>
    <submittedName>
        <fullName evidence="1">UDP-3-O-[3-hydroxymyristoyl] glucosamine N-acyltransferase</fullName>
    </submittedName>
</protein>
<dbReference type="GO" id="GO:0016410">
    <property type="term" value="F:N-acyltransferase activity"/>
    <property type="evidence" value="ECO:0007669"/>
    <property type="project" value="InterPro"/>
</dbReference>
<dbReference type="PANTHER" id="PTHR43300">
    <property type="entry name" value="ACETYLTRANSFERASE"/>
    <property type="match status" value="1"/>
</dbReference>
<sequence>MNLNELINLVPKIEVINDSEFNALGMATTIFNDEKVLAFLADEKFLNAICENKNIVALITTKEIYNKRIIPENLGLVLADNPKLFFYEIHNILSEREFYWKKFNNSIAESAVISDGAYIEDHSVIIGENSIIEPGVVVHSGSIIGDNVIVRSGSKIGTNGFQFLNVGDKVVSVKTGGRAIIKDNVEIQHNCCVDRGVLGGDTILFEYVKLDNFVHIAHDDIIGERTLITAGVKLAGRVIIGSDCWIGVNATITNGISIGNNSKITLGAVVTRSIPANSTVSGNFAIDHAKFIEFIKSIR</sequence>
<evidence type="ECO:0000313" key="2">
    <source>
        <dbReference type="Proteomes" id="UP000181899"/>
    </source>
</evidence>
<dbReference type="Gene3D" id="2.160.10.10">
    <property type="entry name" value="Hexapeptide repeat proteins"/>
    <property type="match status" value="1"/>
</dbReference>
<gene>
    <name evidence="1" type="ORF">SAMN04488695_102365</name>
</gene>
<accession>A0A1I5A7J9</accession>
<dbReference type="Proteomes" id="UP000181899">
    <property type="component" value="Unassembled WGS sequence"/>
</dbReference>
<keyword evidence="2" id="KW-1185">Reference proteome</keyword>
<keyword evidence="1" id="KW-0808">Transferase</keyword>
<dbReference type="SUPFAM" id="SSF51161">
    <property type="entry name" value="Trimeric LpxA-like enzymes"/>
    <property type="match status" value="1"/>
</dbReference>
<dbReference type="RefSeq" id="WP_074911496.1">
    <property type="nucleotide sequence ID" value="NZ_FOVK01000002.1"/>
</dbReference>
<keyword evidence="1" id="KW-0012">Acyltransferase</keyword>
<dbReference type="InterPro" id="IPR011004">
    <property type="entry name" value="Trimer_LpxA-like_sf"/>
</dbReference>
<dbReference type="AlphaFoldDB" id="A0A1I5A7J9"/>
<dbReference type="Pfam" id="PF00132">
    <property type="entry name" value="Hexapep"/>
    <property type="match status" value="1"/>
</dbReference>
<dbReference type="Pfam" id="PF14602">
    <property type="entry name" value="Hexapep_2"/>
    <property type="match status" value="1"/>
</dbReference>
<dbReference type="EMBL" id="FOVK01000002">
    <property type="protein sequence ID" value="SFN58414.1"/>
    <property type="molecule type" value="Genomic_DNA"/>
</dbReference>
<dbReference type="OrthoDB" id="9784739at2"/>
<name>A0A1I5A7J9_9CLOT</name>
<proteinExistence type="predicted"/>
<evidence type="ECO:0000313" key="1">
    <source>
        <dbReference type="EMBL" id="SFN58414.1"/>
    </source>
</evidence>
<organism evidence="1 2">
    <name type="scientific">Proteiniclasticum ruminis</name>
    <dbReference type="NCBI Taxonomy" id="398199"/>
    <lineage>
        <taxon>Bacteria</taxon>
        <taxon>Bacillati</taxon>
        <taxon>Bacillota</taxon>
        <taxon>Clostridia</taxon>
        <taxon>Eubacteriales</taxon>
        <taxon>Clostridiaceae</taxon>
        <taxon>Proteiniclasticum</taxon>
    </lineage>
</organism>
<dbReference type="GO" id="GO:0016020">
    <property type="term" value="C:membrane"/>
    <property type="evidence" value="ECO:0007669"/>
    <property type="project" value="GOC"/>
</dbReference>
<dbReference type="InterPro" id="IPR050179">
    <property type="entry name" value="Trans_hexapeptide_repeat"/>
</dbReference>
<dbReference type="GO" id="GO:0009245">
    <property type="term" value="P:lipid A biosynthetic process"/>
    <property type="evidence" value="ECO:0007669"/>
    <property type="project" value="InterPro"/>
</dbReference>
<dbReference type="CDD" id="cd03352">
    <property type="entry name" value="LbH_LpxD"/>
    <property type="match status" value="1"/>
</dbReference>
<reference evidence="1 2" key="1">
    <citation type="submission" date="2016-10" db="EMBL/GenBank/DDBJ databases">
        <authorList>
            <person name="de Groot N.N."/>
        </authorList>
    </citation>
    <scope>NUCLEOTIDE SEQUENCE [LARGE SCALE GENOMIC DNA]</scope>
    <source>
        <strain evidence="1 2">ML2</strain>
    </source>
</reference>
<dbReference type="InterPro" id="IPR001451">
    <property type="entry name" value="Hexapep"/>
</dbReference>
<dbReference type="InterPro" id="IPR007691">
    <property type="entry name" value="LpxD"/>
</dbReference>